<organism evidence="1 2">
    <name type="scientific">Avena sativa</name>
    <name type="common">Oat</name>
    <dbReference type="NCBI Taxonomy" id="4498"/>
    <lineage>
        <taxon>Eukaryota</taxon>
        <taxon>Viridiplantae</taxon>
        <taxon>Streptophyta</taxon>
        <taxon>Embryophyta</taxon>
        <taxon>Tracheophyta</taxon>
        <taxon>Spermatophyta</taxon>
        <taxon>Magnoliopsida</taxon>
        <taxon>Liliopsida</taxon>
        <taxon>Poales</taxon>
        <taxon>Poaceae</taxon>
        <taxon>BOP clade</taxon>
        <taxon>Pooideae</taxon>
        <taxon>Poodae</taxon>
        <taxon>Poeae</taxon>
        <taxon>Poeae Chloroplast Group 1 (Aveneae type)</taxon>
        <taxon>Aveninae</taxon>
        <taxon>Avena</taxon>
    </lineage>
</organism>
<reference evidence="1" key="1">
    <citation type="submission" date="2021-05" db="EMBL/GenBank/DDBJ databases">
        <authorList>
            <person name="Scholz U."/>
            <person name="Mascher M."/>
            <person name="Fiebig A."/>
        </authorList>
    </citation>
    <scope>NUCLEOTIDE SEQUENCE [LARGE SCALE GENOMIC DNA]</scope>
</reference>
<dbReference type="EnsemblPlants" id="AVESA.00010b.r2.4AG0585100.1">
    <property type="protein sequence ID" value="AVESA.00010b.r2.4AG0585100.1.CDS"/>
    <property type="gene ID" value="AVESA.00010b.r2.4AG0585100"/>
</dbReference>
<protein>
    <submittedName>
        <fullName evidence="1">Uncharacterized protein</fullName>
    </submittedName>
</protein>
<evidence type="ECO:0000313" key="1">
    <source>
        <dbReference type="EnsemblPlants" id="AVESA.00010b.r2.4AG0585100.1.CDS"/>
    </source>
</evidence>
<proteinExistence type="predicted"/>
<sequence>MKQRSSYTIYVTFDQMCEFDSCNLIIATCNSLDRLDDWLLPAARQFLKEKCFGNEDERKKRTCLSFSGFPASMEKLEDYILSHGPLVQYVSVSVDKHRILAPTVSGRSLIEMLLDALAENHLNKFSWGGRYSSRDIVIIDYGRGAKHMKILQQAVPEASKDAMVKDLRTAAKLFMPHYMEDNIFPVFFDDLKQKLETPTTKCIGEKWFMDSLSYHPALMHSSGRRCFHTMLHNIYNKHRRKGSTDLDIMKMIHPAYPVNWKERVTYAKKNGNAFLDKVYNYEPPNEKNTDRYGVTVGELMRFIRNVFQHGEKVEGQCEECLADLELFTAKTFCKLLPSVLRTLLKEGLTQNYFREAWELYRASRSDKTDPWSNRSHLRTDSKWKRPCFVWQL</sequence>
<reference evidence="1" key="2">
    <citation type="submission" date="2025-09" db="UniProtKB">
        <authorList>
            <consortium name="EnsemblPlants"/>
        </authorList>
    </citation>
    <scope>IDENTIFICATION</scope>
</reference>
<dbReference type="Proteomes" id="UP001732700">
    <property type="component" value="Chromosome 4A"/>
</dbReference>
<keyword evidence="2" id="KW-1185">Reference proteome</keyword>
<accession>A0ACD5W6Q0</accession>
<evidence type="ECO:0000313" key="2">
    <source>
        <dbReference type="Proteomes" id="UP001732700"/>
    </source>
</evidence>
<name>A0ACD5W6Q0_AVESA</name>